<dbReference type="InterPro" id="IPR039561">
    <property type="entry name" value="Peptidase_M15C"/>
</dbReference>
<dbReference type="RefSeq" id="WP_106296672.1">
    <property type="nucleotide sequence ID" value="NZ_PVTI01000004.1"/>
</dbReference>
<evidence type="ECO:0000259" key="2">
    <source>
        <dbReference type="Pfam" id="PF13539"/>
    </source>
</evidence>
<keyword evidence="3" id="KW-0121">Carboxypeptidase</keyword>
<keyword evidence="3" id="KW-0378">Hydrolase</keyword>
<dbReference type="Proteomes" id="UP000237822">
    <property type="component" value="Unassembled WGS sequence"/>
</dbReference>
<organism evidence="3 4">
    <name type="scientific">Knoellia remsis</name>
    <dbReference type="NCBI Taxonomy" id="407159"/>
    <lineage>
        <taxon>Bacteria</taxon>
        <taxon>Bacillati</taxon>
        <taxon>Actinomycetota</taxon>
        <taxon>Actinomycetes</taxon>
        <taxon>Micrococcales</taxon>
        <taxon>Intrasporangiaceae</taxon>
        <taxon>Knoellia</taxon>
    </lineage>
</organism>
<evidence type="ECO:0000313" key="3">
    <source>
        <dbReference type="EMBL" id="PRY62678.1"/>
    </source>
</evidence>
<keyword evidence="4" id="KW-1185">Reference proteome</keyword>
<dbReference type="AlphaFoldDB" id="A0A2T0UXW3"/>
<gene>
    <name evidence="3" type="ORF">BCF74_104114</name>
</gene>
<keyword evidence="3" id="KW-0645">Protease</keyword>
<dbReference type="SUPFAM" id="SSF55166">
    <property type="entry name" value="Hedgehog/DD-peptidase"/>
    <property type="match status" value="1"/>
</dbReference>
<dbReference type="EMBL" id="PVTI01000004">
    <property type="protein sequence ID" value="PRY62678.1"/>
    <property type="molecule type" value="Genomic_DNA"/>
</dbReference>
<feature type="chain" id="PRO_5015431699" evidence="1">
    <location>
        <begin position="28"/>
        <end position="229"/>
    </location>
</feature>
<dbReference type="InterPro" id="IPR009045">
    <property type="entry name" value="Zn_M74/Hedgehog-like"/>
</dbReference>
<dbReference type="Pfam" id="PF13539">
    <property type="entry name" value="Peptidase_M15_4"/>
    <property type="match status" value="1"/>
</dbReference>
<feature type="domain" description="Peptidase M15C" evidence="2">
    <location>
        <begin position="146"/>
        <end position="226"/>
    </location>
</feature>
<evidence type="ECO:0000313" key="4">
    <source>
        <dbReference type="Proteomes" id="UP000237822"/>
    </source>
</evidence>
<keyword evidence="1" id="KW-0732">Signal</keyword>
<feature type="signal peptide" evidence="1">
    <location>
        <begin position="1"/>
        <end position="27"/>
    </location>
</feature>
<proteinExistence type="predicted"/>
<dbReference type="GO" id="GO:0004180">
    <property type="term" value="F:carboxypeptidase activity"/>
    <property type="evidence" value="ECO:0007669"/>
    <property type="project" value="UniProtKB-KW"/>
</dbReference>
<protein>
    <submittedName>
        <fullName evidence="3">D-alanyl-D-alanine carboxypeptidase-like protein</fullName>
    </submittedName>
</protein>
<name>A0A2T0UXW3_9MICO</name>
<dbReference type="OrthoDB" id="9799970at2"/>
<accession>A0A2T0UXW3</accession>
<dbReference type="Gene3D" id="3.30.1380.10">
    <property type="match status" value="1"/>
</dbReference>
<comment type="caution">
    <text evidence="3">The sequence shown here is derived from an EMBL/GenBank/DDBJ whole genome shotgun (WGS) entry which is preliminary data.</text>
</comment>
<sequence length="229" mass="25003">MRLRTTVTALLTAVLAAGTAASTAASAADIPERSLPPGKGFHAVIRPVDDATRATMIGVSWKPGCPVPIEDLRIIDMTYRGFDGEDHVGQLMVHEDIARDTINAFRVLYREGFPIRRMELIENYGGDDDASMAADNTSAFNCRAITGGTRYSVHSYGKAIDINTIENPYVKGTLVLPPAGAEFLDRTDVRPGMLVDGSAEVEAFTSRGFDWGGHWTTLKDYQHMEIPRT</sequence>
<reference evidence="3 4" key="1">
    <citation type="submission" date="2018-03" db="EMBL/GenBank/DDBJ databases">
        <title>Genomic Encyclopedia of Archaeal and Bacterial Type Strains, Phase II (KMG-II): from individual species to whole genera.</title>
        <authorList>
            <person name="Goeker M."/>
        </authorList>
    </citation>
    <scope>NUCLEOTIDE SEQUENCE [LARGE SCALE GENOMIC DNA]</scope>
    <source>
        <strain evidence="3 4">ATCC BAA-1496</strain>
    </source>
</reference>
<evidence type="ECO:0000256" key="1">
    <source>
        <dbReference type="SAM" id="SignalP"/>
    </source>
</evidence>